<keyword evidence="2" id="KW-1133">Transmembrane helix</keyword>
<keyword evidence="2" id="KW-0472">Membrane</keyword>
<feature type="region of interest" description="Disordered" evidence="1">
    <location>
        <begin position="477"/>
        <end position="517"/>
    </location>
</feature>
<dbReference type="EMBL" id="KN824311">
    <property type="protein sequence ID" value="KIM25813.1"/>
    <property type="molecule type" value="Genomic_DNA"/>
</dbReference>
<feature type="region of interest" description="Disordered" evidence="1">
    <location>
        <begin position="292"/>
        <end position="315"/>
    </location>
</feature>
<feature type="compositionally biased region" description="Polar residues" evidence="1">
    <location>
        <begin position="140"/>
        <end position="158"/>
    </location>
</feature>
<feature type="region of interest" description="Disordered" evidence="1">
    <location>
        <begin position="78"/>
        <end position="98"/>
    </location>
</feature>
<feature type="transmembrane region" description="Helical" evidence="2">
    <location>
        <begin position="16"/>
        <end position="37"/>
    </location>
</feature>
<proteinExistence type="predicted"/>
<feature type="compositionally biased region" description="Polar residues" evidence="1">
    <location>
        <begin position="433"/>
        <end position="442"/>
    </location>
</feature>
<evidence type="ECO:0000313" key="3">
    <source>
        <dbReference type="EMBL" id="KIM25813.1"/>
    </source>
</evidence>
<feature type="compositionally biased region" description="Polar residues" evidence="1">
    <location>
        <begin position="496"/>
        <end position="517"/>
    </location>
</feature>
<feature type="compositionally biased region" description="Basic and acidic residues" evidence="1">
    <location>
        <begin position="117"/>
        <end position="135"/>
    </location>
</feature>
<accession>A0A0C2WHD8</accession>
<dbReference type="AlphaFoldDB" id="A0A0C2WHD8"/>
<feature type="compositionally biased region" description="Basic and acidic residues" evidence="1">
    <location>
        <begin position="196"/>
        <end position="233"/>
    </location>
</feature>
<feature type="region of interest" description="Disordered" evidence="1">
    <location>
        <begin position="430"/>
        <end position="452"/>
    </location>
</feature>
<evidence type="ECO:0000256" key="1">
    <source>
        <dbReference type="SAM" id="MobiDB-lite"/>
    </source>
</evidence>
<protein>
    <submittedName>
        <fullName evidence="3">Uncharacterized protein</fullName>
    </submittedName>
</protein>
<sequence length="591" mass="63174">MPGAHLTLAFRTSGQLIAAAGGIVLGGATTGGATTGWFSAATIIAGVTAAVPLIATALLVGSVCVAGAVIIDETVASQGKASPLQTDDERGEISTGLSSDVVSSDIAMEIPEGETDEVPRAWDESKDATLTKETKANLPQELTRTNSGNKSAAQSTIQGLGVQKAEEGQAESESVHTSKARPVSEGNSFAIEEVEREARRGKELEATDEQERLDAEELERQRTAQEKGEERARTDVATAIGMTAAPNMPSFSAVLFGTSQSDPNRSSARERPLKLETVIIPTAGVSKDCTTNITGSVSQPRDNFSQTAATSKPNTRTDWSQIMTEPLHIYTSKHSVCAAVDKYTPQIPSLKIPIRSMLFPNQRLILVMLLQDIILFAETYPYLFEAIVSIAAAIILVKANAVSEWDTVWVGVVVLYSLFIIADPREDDDSETIPINSAKTSNGRASSRGSIRIRRRTETAPGIVIKVDAPAGEIETIAGTSGYGENSRQPNEDLRSTTLARPSSQEAQNAPSELEMTEQQRQRIAQKEVEGRTRTDAATAMGINAAPNMQSFSAVVFGASQSDPSRNNARERPLKLETTRAAIDKHGRIAL</sequence>
<keyword evidence="4" id="KW-1185">Reference proteome</keyword>
<feature type="region of interest" description="Disordered" evidence="1">
    <location>
        <begin position="110"/>
        <end position="233"/>
    </location>
</feature>
<feature type="compositionally biased region" description="Basic and acidic residues" evidence="1">
    <location>
        <begin position="568"/>
        <end position="591"/>
    </location>
</feature>
<evidence type="ECO:0000256" key="2">
    <source>
        <dbReference type="SAM" id="Phobius"/>
    </source>
</evidence>
<feature type="region of interest" description="Disordered" evidence="1">
    <location>
        <begin position="559"/>
        <end position="591"/>
    </location>
</feature>
<organism evidence="3 4">
    <name type="scientific">Serendipita vermifera MAFF 305830</name>
    <dbReference type="NCBI Taxonomy" id="933852"/>
    <lineage>
        <taxon>Eukaryota</taxon>
        <taxon>Fungi</taxon>
        <taxon>Dikarya</taxon>
        <taxon>Basidiomycota</taxon>
        <taxon>Agaricomycotina</taxon>
        <taxon>Agaricomycetes</taxon>
        <taxon>Sebacinales</taxon>
        <taxon>Serendipitaceae</taxon>
        <taxon>Serendipita</taxon>
    </lineage>
</organism>
<keyword evidence="2" id="KW-0812">Transmembrane</keyword>
<reference evidence="3 4" key="1">
    <citation type="submission" date="2014-04" db="EMBL/GenBank/DDBJ databases">
        <authorList>
            <consortium name="DOE Joint Genome Institute"/>
            <person name="Kuo A."/>
            <person name="Zuccaro A."/>
            <person name="Kohler A."/>
            <person name="Nagy L.G."/>
            <person name="Floudas D."/>
            <person name="Copeland A."/>
            <person name="Barry K.W."/>
            <person name="Cichocki N."/>
            <person name="Veneault-Fourrey C."/>
            <person name="LaButti K."/>
            <person name="Lindquist E.A."/>
            <person name="Lipzen A."/>
            <person name="Lundell T."/>
            <person name="Morin E."/>
            <person name="Murat C."/>
            <person name="Sun H."/>
            <person name="Tunlid A."/>
            <person name="Henrissat B."/>
            <person name="Grigoriev I.V."/>
            <person name="Hibbett D.S."/>
            <person name="Martin F."/>
            <person name="Nordberg H.P."/>
            <person name="Cantor M.N."/>
            <person name="Hua S.X."/>
        </authorList>
    </citation>
    <scope>NUCLEOTIDE SEQUENCE [LARGE SCALE GENOMIC DNA]</scope>
    <source>
        <strain evidence="3 4">MAFF 305830</strain>
    </source>
</reference>
<gene>
    <name evidence="3" type="ORF">M408DRAFT_314771</name>
</gene>
<dbReference type="HOGENOM" id="CLU_461628_0_0_1"/>
<reference evidence="4" key="2">
    <citation type="submission" date="2015-01" db="EMBL/GenBank/DDBJ databases">
        <title>Evolutionary Origins and Diversification of the Mycorrhizal Mutualists.</title>
        <authorList>
            <consortium name="DOE Joint Genome Institute"/>
            <consortium name="Mycorrhizal Genomics Consortium"/>
            <person name="Kohler A."/>
            <person name="Kuo A."/>
            <person name="Nagy L.G."/>
            <person name="Floudas D."/>
            <person name="Copeland A."/>
            <person name="Barry K.W."/>
            <person name="Cichocki N."/>
            <person name="Veneault-Fourrey C."/>
            <person name="LaButti K."/>
            <person name="Lindquist E.A."/>
            <person name="Lipzen A."/>
            <person name="Lundell T."/>
            <person name="Morin E."/>
            <person name="Murat C."/>
            <person name="Riley R."/>
            <person name="Ohm R."/>
            <person name="Sun H."/>
            <person name="Tunlid A."/>
            <person name="Henrissat B."/>
            <person name="Grigoriev I.V."/>
            <person name="Hibbett D.S."/>
            <person name="Martin F."/>
        </authorList>
    </citation>
    <scope>NUCLEOTIDE SEQUENCE [LARGE SCALE GENOMIC DNA]</scope>
    <source>
        <strain evidence="4">MAFF 305830</strain>
    </source>
</reference>
<name>A0A0C2WHD8_SERVB</name>
<feature type="transmembrane region" description="Helical" evidence="2">
    <location>
        <begin position="43"/>
        <end position="71"/>
    </location>
</feature>
<dbReference type="Proteomes" id="UP000054097">
    <property type="component" value="Unassembled WGS sequence"/>
</dbReference>
<evidence type="ECO:0000313" key="4">
    <source>
        <dbReference type="Proteomes" id="UP000054097"/>
    </source>
</evidence>